<sequence>MTDVTDATSRRLAVIGALLLPFTAVCVLYLDIPVATFVREYLYANRHWLRATSDLPDLLLGVVIAATAVSCFFYLFRSEKGILDRATLLAKETVWLAPASYLVKALLKIAFGRCNTRYWLMEPGAYGFNWFQMKEHCDGFPSGHMLVIVALLAALWRFYPESRPYGILLSVLLGIALIATNYHFLSDVVVGGYLAVVLEVMVARLLFCRHRSTSD</sequence>
<dbReference type="InterPro" id="IPR036938">
    <property type="entry name" value="PAP2/HPO_sf"/>
</dbReference>
<accession>A0ABS0YFN6</accession>
<feature type="transmembrane region" description="Helical" evidence="1">
    <location>
        <begin position="58"/>
        <end position="76"/>
    </location>
</feature>
<dbReference type="Pfam" id="PF01569">
    <property type="entry name" value="PAP2"/>
    <property type="match status" value="1"/>
</dbReference>
<feature type="transmembrane region" description="Helical" evidence="1">
    <location>
        <begin position="12"/>
        <end position="38"/>
    </location>
</feature>
<evidence type="ECO:0000313" key="4">
    <source>
        <dbReference type="Proteomes" id="UP000614714"/>
    </source>
</evidence>
<comment type="caution">
    <text evidence="3">The sequence shown here is derived from an EMBL/GenBank/DDBJ whole genome shotgun (WGS) entry which is preliminary data.</text>
</comment>
<feature type="transmembrane region" description="Helical" evidence="1">
    <location>
        <begin position="165"/>
        <end position="184"/>
    </location>
</feature>
<keyword evidence="1" id="KW-1133">Transmembrane helix</keyword>
<dbReference type="RefSeq" id="WP_199389209.1">
    <property type="nucleotide sequence ID" value="NZ_JAEMHL010000004.1"/>
</dbReference>
<dbReference type="Gene3D" id="1.20.144.10">
    <property type="entry name" value="Phosphatidic acid phosphatase type 2/haloperoxidase"/>
    <property type="match status" value="1"/>
</dbReference>
<organism evidence="3 4">
    <name type="scientific">Geomonas anaerohicana</name>
    <dbReference type="NCBI Taxonomy" id="2798583"/>
    <lineage>
        <taxon>Bacteria</taxon>
        <taxon>Pseudomonadati</taxon>
        <taxon>Thermodesulfobacteriota</taxon>
        <taxon>Desulfuromonadia</taxon>
        <taxon>Geobacterales</taxon>
        <taxon>Geobacteraceae</taxon>
        <taxon>Geomonas</taxon>
    </lineage>
</organism>
<feature type="transmembrane region" description="Helical" evidence="1">
    <location>
        <begin position="190"/>
        <end position="207"/>
    </location>
</feature>
<name>A0ABS0YFN6_9BACT</name>
<evidence type="ECO:0000256" key="1">
    <source>
        <dbReference type="SAM" id="Phobius"/>
    </source>
</evidence>
<protein>
    <submittedName>
        <fullName evidence="3">Phosphatase PAP2 family protein</fullName>
    </submittedName>
</protein>
<dbReference type="SUPFAM" id="SSF48317">
    <property type="entry name" value="Acid phosphatase/Vanadium-dependent haloperoxidase"/>
    <property type="match status" value="1"/>
</dbReference>
<dbReference type="Proteomes" id="UP000614714">
    <property type="component" value="Unassembled WGS sequence"/>
</dbReference>
<evidence type="ECO:0000259" key="2">
    <source>
        <dbReference type="Pfam" id="PF01569"/>
    </source>
</evidence>
<keyword evidence="4" id="KW-1185">Reference proteome</keyword>
<keyword evidence="1" id="KW-0812">Transmembrane</keyword>
<dbReference type="InterPro" id="IPR000326">
    <property type="entry name" value="PAP2/HPO"/>
</dbReference>
<dbReference type="EMBL" id="JAEMHL010000004">
    <property type="protein sequence ID" value="MBJ6750707.1"/>
    <property type="molecule type" value="Genomic_DNA"/>
</dbReference>
<proteinExistence type="predicted"/>
<reference evidence="3 4" key="1">
    <citation type="submission" date="2020-12" db="EMBL/GenBank/DDBJ databases">
        <title>Geomonas sp. Red421, isolated from paddy soil.</title>
        <authorList>
            <person name="Xu Z."/>
            <person name="Zhang Z."/>
            <person name="Masuda Y."/>
            <person name="Itoh H."/>
            <person name="Senoo K."/>
        </authorList>
    </citation>
    <scope>NUCLEOTIDE SEQUENCE [LARGE SCALE GENOMIC DNA]</scope>
    <source>
        <strain evidence="3 4">Red421</strain>
    </source>
</reference>
<keyword evidence="1" id="KW-0472">Membrane</keyword>
<feature type="domain" description="Phosphatidic acid phosphatase type 2/haloperoxidase" evidence="2">
    <location>
        <begin position="99"/>
        <end position="205"/>
    </location>
</feature>
<evidence type="ECO:0000313" key="3">
    <source>
        <dbReference type="EMBL" id="MBJ6750707.1"/>
    </source>
</evidence>
<feature type="transmembrane region" description="Helical" evidence="1">
    <location>
        <begin position="139"/>
        <end position="158"/>
    </location>
</feature>
<gene>
    <name evidence="3" type="ORF">JFN91_10810</name>
</gene>